<organism evidence="2 3">
    <name type="scientific">Larkinella arboricola</name>
    <dbReference type="NCBI Taxonomy" id="643671"/>
    <lineage>
        <taxon>Bacteria</taxon>
        <taxon>Pseudomonadati</taxon>
        <taxon>Bacteroidota</taxon>
        <taxon>Cytophagia</taxon>
        <taxon>Cytophagales</taxon>
        <taxon>Spirosomataceae</taxon>
        <taxon>Larkinella</taxon>
    </lineage>
</organism>
<gene>
    <name evidence="2" type="ORF">LX87_02155</name>
</gene>
<feature type="chain" id="PRO_5016381737" evidence="1">
    <location>
        <begin position="24"/>
        <end position="167"/>
    </location>
</feature>
<dbReference type="AlphaFoldDB" id="A0A327X5R8"/>
<keyword evidence="1" id="KW-0732">Signal</keyword>
<feature type="signal peptide" evidence="1">
    <location>
        <begin position="1"/>
        <end position="23"/>
    </location>
</feature>
<accession>A0A327X5R8</accession>
<reference evidence="2 3" key="1">
    <citation type="submission" date="2018-06" db="EMBL/GenBank/DDBJ databases">
        <title>Genomic Encyclopedia of Archaeal and Bacterial Type Strains, Phase II (KMG-II): from individual species to whole genera.</title>
        <authorList>
            <person name="Goeker M."/>
        </authorList>
    </citation>
    <scope>NUCLEOTIDE SEQUENCE [LARGE SCALE GENOMIC DNA]</scope>
    <source>
        <strain evidence="2 3">DSM 21851</strain>
    </source>
</reference>
<dbReference type="RefSeq" id="WP_111628194.1">
    <property type="nucleotide sequence ID" value="NZ_QLMC01000002.1"/>
</dbReference>
<comment type="caution">
    <text evidence="2">The sequence shown here is derived from an EMBL/GenBank/DDBJ whole genome shotgun (WGS) entry which is preliminary data.</text>
</comment>
<sequence length="167" mass="18776">MLSLLKLSALSCILSFIYSTVSAQHCSDLLARHENKKEGYIGFQTTSLNQPVEVSKSIVKGNTSYLLRLEVLGKSKLPDNFLLTLKLENGAKIEKNQQELASHITEANVQNDPGKVYMVFVKLSQNELELLAANRMTNYKLHRFAVSFKPENQDIFQESIQCLIAAK</sequence>
<proteinExistence type="predicted"/>
<protein>
    <submittedName>
        <fullName evidence="2">Uncharacterized protein</fullName>
    </submittedName>
</protein>
<evidence type="ECO:0000313" key="2">
    <source>
        <dbReference type="EMBL" id="RAK00453.1"/>
    </source>
</evidence>
<keyword evidence="3" id="KW-1185">Reference proteome</keyword>
<dbReference type="EMBL" id="QLMC01000002">
    <property type="protein sequence ID" value="RAK00453.1"/>
    <property type="molecule type" value="Genomic_DNA"/>
</dbReference>
<name>A0A327X5R8_LARAB</name>
<evidence type="ECO:0000313" key="3">
    <source>
        <dbReference type="Proteomes" id="UP000248790"/>
    </source>
</evidence>
<evidence type="ECO:0000256" key="1">
    <source>
        <dbReference type="SAM" id="SignalP"/>
    </source>
</evidence>
<dbReference type="Proteomes" id="UP000248790">
    <property type="component" value="Unassembled WGS sequence"/>
</dbReference>